<dbReference type="Proteomes" id="UP000267096">
    <property type="component" value="Unassembled WGS sequence"/>
</dbReference>
<feature type="transmembrane region" description="Helical" evidence="2">
    <location>
        <begin position="118"/>
        <end position="135"/>
    </location>
</feature>
<gene>
    <name evidence="3" type="ORF">ASIM_LOCUS5750</name>
</gene>
<keyword evidence="2" id="KW-1133">Transmembrane helix</keyword>
<evidence type="ECO:0000313" key="4">
    <source>
        <dbReference type="Proteomes" id="UP000267096"/>
    </source>
</evidence>
<evidence type="ECO:0000256" key="1">
    <source>
        <dbReference type="SAM" id="MobiDB-lite"/>
    </source>
</evidence>
<name>A0A0M3JEB4_ANISI</name>
<feature type="region of interest" description="Disordered" evidence="1">
    <location>
        <begin position="1"/>
        <end position="53"/>
    </location>
</feature>
<dbReference type="WBParaSite" id="ASIM_0000595801-mRNA-1">
    <property type="protein sequence ID" value="ASIM_0000595801-mRNA-1"/>
    <property type="gene ID" value="ASIM_0000595801"/>
</dbReference>
<evidence type="ECO:0000313" key="5">
    <source>
        <dbReference type="WBParaSite" id="ASIM_0000595801-mRNA-1"/>
    </source>
</evidence>
<keyword evidence="2" id="KW-0812">Transmembrane</keyword>
<reference evidence="5" key="1">
    <citation type="submission" date="2017-02" db="UniProtKB">
        <authorList>
            <consortium name="WormBaseParasite"/>
        </authorList>
    </citation>
    <scope>IDENTIFICATION</scope>
</reference>
<dbReference type="OrthoDB" id="48509at2759"/>
<reference evidence="3 4" key="2">
    <citation type="submission" date="2018-11" db="EMBL/GenBank/DDBJ databases">
        <authorList>
            <consortium name="Pathogen Informatics"/>
        </authorList>
    </citation>
    <scope>NUCLEOTIDE SEQUENCE [LARGE SCALE GENOMIC DNA]</scope>
</reference>
<dbReference type="EMBL" id="UYRR01011611">
    <property type="protein sequence ID" value="VDK26018.1"/>
    <property type="molecule type" value="Genomic_DNA"/>
</dbReference>
<sequence>MWDGPSLESANKTSPATNKKSSSSSKSTTSASASAGNKGAGRQQAGNNNANDEHEAMKKLFKQSVSSQVNTFTSWIVQRVKHLNGQVDADVFAAFIEGVDSPDEVGRFLSLFLSFSHAFYYFLLLFIIVIIYCCFF</sequence>
<protein>
    <submittedName>
        <fullName evidence="5">PWI domain-containing protein</fullName>
    </submittedName>
</protein>
<organism evidence="5">
    <name type="scientific">Anisakis simplex</name>
    <name type="common">Herring worm</name>
    <dbReference type="NCBI Taxonomy" id="6269"/>
    <lineage>
        <taxon>Eukaryota</taxon>
        <taxon>Metazoa</taxon>
        <taxon>Ecdysozoa</taxon>
        <taxon>Nematoda</taxon>
        <taxon>Chromadorea</taxon>
        <taxon>Rhabditida</taxon>
        <taxon>Spirurina</taxon>
        <taxon>Ascaridomorpha</taxon>
        <taxon>Ascaridoidea</taxon>
        <taxon>Anisakidae</taxon>
        <taxon>Anisakis</taxon>
        <taxon>Anisakis simplex complex</taxon>
    </lineage>
</organism>
<feature type="compositionally biased region" description="Low complexity" evidence="1">
    <location>
        <begin position="11"/>
        <end position="50"/>
    </location>
</feature>
<dbReference type="AlphaFoldDB" id="A0A0M3JEB4"/>
<keyword evidence="4" id="KW-1185">Reference proteome</keyword>
<keyword evidence="2" id="KW-0472">Membrane</keyword>
<accession>A0A0M3JEB4</accession>
<evidence type="ECO:0000256" key="2">
    <source>
        <dbReference type="SAM" id="Phobius"/>
    </source>
</evidence>
<proteinExistence type="predicted"/>
<evidence type="ECO:0000313" key="3">
    <source>
        <dbReference type="EMBL" id="VDK26018.1"/>
    </source>
</evidence>